<dbReference type="AlphaFoldDB" id="A0A1H5QNF4"/>
<dbReference type="Pfam" id="PF21962">
    <property type="entry name" value="DUF6924"/>
    <property type="match status" value="1"/>
</dbReference>
<keyword evidence="3" id="KW-1185">Reference proteome</keyword>
<dbReference type="InterPro" id="IPR053832">
    <property type="entry name" value="DUF6924"/>
</dbReference>
<organism evidence="2 3">
    <name type="scientific">Amycolatopsis pretoriensis</name>
    <dbReference type="NCBI Taxonomy" id="218821"/>
    <lineage>
        <taxon>Bacteria</taxon>
        <taxon>Bacillati</taxon>
        <taxon>Actinomycetota</taxon>
        <taxon>Actinomycetes</taxon>
        <taxon>Pseudonocardiales</taxon>
        <taxon>Pseudonocardiaceae</taxon>
        <taxon>Amycolatopsis</taxon>
    </lineage>
</organism>
<dbReference type="Proteomes" id="UP000198878">
    <property type="component" value="Unassembled WGS sequence"/>
</dbReference>
<name>A0A1H5QNF4_9PSEU</name>
<gene>
    <name evidence="2" type="ORF">SAMN05421837_103981</name>
</gene>
<evidence type="ECO:0000313" key="3">
    <source>
        <dbReference type="Proteomes" id="UP000198878"/>
    </source>
</evidence>
<dbReference type="EMBL" id="FNUJ01000003">
    <property type="protein sequence ID" value="SEF27660.1"/>
    <property type="molecule type" value="Genomic_DNA"/>
</dbReference>
<proteinExistence type="predicted"/>
<reference evidence="3" key="1">
    <citation type="submission" date="2016-10" db="EMBL/GenBank/DDBJ databases">
        <authorList>
            <person name="Varghese N."/>
            <person name="Submissions S."/>
        </authorList>
    </citation>
    <scope>NUCLEOTIDE SEQUENCE [LARGE SCALE GENOMIC DNA]</scope>
    <source>
        <strain evidence="3">DSM 44654</strain>
    </source>
</reference>
<sequence>MVRTDFSDQAAWERVQTAINWVTPDDFEANVTFVDDRAFAGLSATELQRCLPASNEHGLLLIVDESTIRSAEHPVLVVNLGEEPDPAAEGPGEPACRSFRAVPHTIQEIENNLTIANMDWEDFVAELDSDGVLREHSLYGHVEDLPTA</sequence>
<evidence type="ECO:0000313" key="2">
    <source>
        <dbReference type="EMBL" id="SEF27660.1"/>
    </source>
</evidence>
<evidence type="ECO:0000259" key="1">
    <source>
        <dbReference type="Pfam" id="PF21962"/>
    </source>
</evidence>
<protein>
    <recommendedName>
        <fullName evidence="1">DUF6924 domain-containing protein</fullName>
    </recommendedName>
</protein>
<feature type="domain" description="DUF6924" evidence="1">
    <location>
        <begin position="1"/>
        <end position="135"/>
    </location>
</feature>
<accession>A0A1H5QNF4</accession>